<dbReference type="Proteomes" id="UP000515291">
    <property type="component" value="Chromosome"/>
</dbReference>
<feature type="signal peptide" evidence="1">
    <location>
        <begin position="1"/>
        <end position="31"/>
    </location>
</feature>
<dbReference type="EMBL" id="CP050292">
    <property type="protein sequence ID" value="QND73510.1"/>
    <property type="molecule type" value="Genomic_DNA"/>
</dbReference>
<evidence type="ECO:0000313" key="3">
    <source>
        <dbReference type="Proteomes" id="UP000515291"/>
    </source>
</evidence>
<name>A0A7G6U3C8_9BRAD</name>
<dbReference type="AlphaFoldDB" id="A0A7G6U3C8"/>
<organism evidence="2 3">
    <name type="scientific">Tardiphaga robiniae</name>
    <dbReference type="NCBI Taxonomy" id="943830"/>
    <lineage>
        <taxon>Bacteria</taxon>
        <taxon>Pseudomonadati</taxon>
        <taxon>Pseudomonadota</taxon>
        <taxon>Alphaproteobacteria</taxon>
        <taxon>Hyphomicrobiales</taxon>
        <taxon>Nitrobacteraceae</taxon>
        <taxon>Tardiphaga</taxon>
    </lineage>
</organism>
<proteinExistence type="predicted"/>
<protein>
    <submittedName>
        <fullName evidence="2">PepSY domain-containing protein</fullName>
    </submittedName>
</protein>
<keyword evidence="1" id="KW-0732">Signal</keyword>
<dbReference type="RefSeq" id="WP_184512217.1">
    <property type="nucleotide sequence ID" value="NZ_CP050292.1"/>
</dbReference>
<evidence type="ECO:0000256" key="1">
    <source>
        <dbReference type="SAM" id="SignalP"/>
    </source>
</evidence>
<dbReference type="KEGG" id="trb:HB776_21640"/>
<sequence length="111" mass="11950">MQQILKKAVFSKALLPLALAGAIGVAAPAFAADVYMRQPAPRAAMVPVPSGPLTLQDALAIASGIGVVTVQNTHFDDNEWEIEGRDQYGKWIQVDIDARTGEVRHVDRSII</sequence>
<accession>A0A7G6U3C8</accession>
<evidence type="ECO:0000313" key="2">
    <source>
        <dbReference type="EMBL" id="QND73510.1"/>
    </source>
</evidence>
<feature type="chain" id="PRO_5028895768" evidence="1">
    <location>
        <begin position="32"/>
        <end position="111"/>
    </location>
</feature>
<gene>
    <name evidence="2" type="ORF">HB776_21640</name>
</gene>
<reference evidence="3" key="1">
    <citation type="journal article" date="2020" name="Mol. Plant Microbe">
        <title>Rhizobial microsymbionts of the narrowly endemic Oxytropis species growing in Kamchatka are characterized by significant genetic diversity and possess a set of genes that are associated with T3SS and T6SS secretion systems and can affect the development of symbiosis.</title>
        <authorList>
            <person name="Safronova V."/>
            <person name="Guro P."/>
            <person name="Sazanova A."/>
            <person name="Kuznetsova I."/>
            <person name="Belimov A."/>
            <person name="Yakubov V."/>
            <person name="Chirak E."/>
            <person name="Afonin A."/>
            <person name="Gogolev Y."/>
            <person name="Andronov E."/>
            <person name="Tikhonovich I."/>
        </authorList>
    </citation>
    <scope>NUCLEOTIDE SEQUENCE [LARGE SCALE GENOMIC DNA]</scope>
    <source>
        <strain evidence="3">581</strain>
    </source>
</reference>